<keyword evidence="7 13" id="KW-0812">Transmembrane</keyword>
<dbReference type="Pfam" id="PF02434">
    <property type="entry name" value="Fringe"/>
    <property type="match status" value="1"/>
</dbReference>
<dbReference type="RefSeq" id="XP_068363507.1">
    <property type="nucleotide sequence ID" value="XM_068501389.1"/>
</dbReference>
<comment type="similarity">
    <text evidence="3">Belongs to the glycosyltransferase 31 family. Beta3-Gal-T subfamily.</text>
</comment>
<evidence type="ECO:0000256" key="3">
    <source>
        <dbReference type="ARBA" id="ARBA00006462"/>
    </source>
</evidence>
<evidence type="ECO:0000256" key="4">
    <source>
        <dbReference type="ARBA" id="ARBA00012557"/>
    </source>
</evidence>
<feature type="region of interest" description="Disordered" evidence="12">
    <location>
        <begin position="71"/>
        <end position="95"/>
    </location>
</feature>
<keyword evidence="10 13" id="KW-1133">Transmembrane helix</keyword>
<comment type="pathway">
    <text evidence="2">Protein modification; protein glycosylation.</text>
</comment>
<evidence type="ECO:0000313" key="15">
    <source>
        <dbReference type="EMBL" id="OHT10371.1"/>
    </source>
</evidence>
<evidence type="ECO:0000256" key="8">
    <source>
        <dbReference type="ARBA" id="ARBA00022741"/>
    </source>
</evidence>
<evidence type="ECO:0000256" key="2">
    <source>
        <dbReference type="ARBA" id="ARBA00004922"/>
    </source>
</evidence>
<dbReference type="PANTHER" id="PTHR23033">
    <property type="entry name" value="BETA1,3-GALACTOSYLTRANSFERASE"/>
    <property type="match status" value="1"/>
</dbReference>
<dbReference type="InterPro" id="IPR003378">
    <property type="entry name" value="Fringe-like_glycosylTrfase"/>
</dbReference>
<dbReference type="EMBL" id="MLAK01000614">
    <property type="protein sequence ID" value="OHT10371.1"/>
    <property type="molecule type" value="Genomic_DNA"/>
</dbReference>
<dbReference type="GO" id="GO:0016263">
    <property type="term" value="F:glycoprotein-N-acetylgalactosamine 3-beta-galactosyltransferase activity"/>
    <property type="evidence" value="ECO:0007669"/>
    <property type="project" value="UniProtKB-EC"/>
</dbReference>
<keyword evidence="16" id="KW-1185">Reference proteome</keyword>
<evidence type="ECO:0000256" key="1">
    <source>
        <dbReference type="ARBA" id="ARBA00004606"/>
    </source>
</evidence>
<proteinExistence type="inferred from homology"/>
<gene>
    <name evidence="15" type="ORF">TRFO_20427</name>
</gene>
<comment type="caution">
    <text evidence="15">The sequence shown here is derived from an EMBL/GenBank/DDBJ whole genome shotgun (WGS) entry which is preliminary data.</text>
</comment>
<dbReference type="AlphaFoldDB" id="A0A1J4KGM5"/>
<dbReference type="VEuPathDB" id="TrichDB:TRFO_20427"/>
<keyword evidence="6" id="KW-0808">Transferase</keyword>
<dbReference type="GO" id="GO:0016020">
    <property type="term" value="C:membrane"/>
    <property type="evidence" value="ECO:0007669"/>
    <property type="project" value="UniProtKB-SubCell"/>
</dbReference>
<protein>
    <recommendedName>
        <fullName evidence="4">N-acetylgalactosaminide beta-1,3-galactosyltransferase</fullName>
        <ecNumber evidence="4">2.4.1.122</ecNumber>
    </recommendedName>
</protein>
<evidence type="ECO:0000256" key="9">
    <source>
        <dbReference type="ARBA" id="ARBA00022968"/>
    </source>
</evidence>
<organism evidence="15 16">
    <name type="scientific">Tritrichomonas foetus</name>
    <dbReference type="NCBI Taxonomy" id="1144522"/>
    <lineage>
        <taxon>Eukaryota</taxon>
        <taxon>Metamonada</taxon>
        <taxon>Parabasalia</taxon>
        <taxon>Tritrichomonadida</taxon>
        <taxon>Tritrichomonadidae</taxon>
        <taxon>Tritrichomonas</taxon>
    </lineage>
</organism>
<keyword evidence="8" id="KW-0547">Nucleotide-binding</keyword>
<feature type="transmembrane region" description="Helical" evidence="13">
    <location>
        <begin position="12"/>
        <end position="30"/>
    </location>
</feature>
<keyword evidence="5" id="KW-0328">Glycosyltransferase</keyword>
<dbReference type="OrthoDB" id="414175at2759"/>
<dbReference type="GeneID" id="94836093"/>
<feature type="domain" description="Fringe-like glycosyltransferase" evidence="14">
    <location>
        <begin position="116"/>
        <end position="250"/>
    </location>
</feature>
<evidence type="ECO:0000256" key="13">
    <source>
        <dbReference type="SAM" id="Phobius"/>
    </source>
</evidence>
<evidence type="ECO:0000256" key="12">
    <source>
        <dbReference type="SAM" id="MobiDB-lite"/>
    </source>
</evidence>
<keyword evidence="11 13" id="KW-0472">Membrane</keyword>
<reference evidence="15" key="1">
    <citation type="submission" date="2016-10" db="EMBL/GenBank/DDBJ databases">
        <authorList>
            <person name="Benchimol M."/>
            <person name="Almeida L.G."/>
            <person name="Vasconcelos A.T."/>
            <person name="Perreira-Neves A."/>
            <person name="Rosa I.A."/>
            <person name="Tasca T."/>
            <person name="Bogo M.R."/>
            <person name="de Souza W."/>
        </authorList>
    </citation>
    <scope>NUCLEOTIDE SEQUENCE [LARGE SCALE GENOMIC DNA]</scope>
    <source>
        <strain evidence="15">K</strain>
    </source>
</reference>
<dbReference type="EC" id="2.4.1.122" evidence="4"/>
<accession>A0A1J4KGM5</accession>
<dbReference type="PANTHER" id="PTHR23033:SF14">
    <property type="entry name" value="GLYCOPROTEIN-N-ACETYLGALACTOSAMINE 3-BETA-GALACTOSYLTRANSFERASE 1-RELATED"/>
    <property type="match status" value="1"/>
</dbReference>
<evidence type="ECO:0000256" key="6">
    <source>
        <dbReference type="ARBA" id="ARBA00022679"/>
    </source>
</evidence>
<evidence type="ECO:0000256" key="10">
    <source>
        <dbReference type="ARBA" id="ARBA00022989"/>
    </source>
</evidence>
<sequence length="416" mass="48626">MKNSDLKIARYLFCYTIFISILSILMFLKMNPIGDVVFKRKAEQTFSGNTKSYSNECPKCSECKNVADSENQINDKNPKKDLPKQNDNNKDDDVVPKMGKKPLCVIFLHTCGATFDRLVTMKKTWAYSKLVDHKQFIIEAVISSPVKRWTPFHQLAVGCNDERIFTTCRFQNAYEKFLEKYPNTPWLFTADDDTWIDLDNLWIYLNNLMEIHNPMTDIVVKGHANFEGKEKKLYFLHGGSGWLTSNAYLRFAMKNNINLKDLQPYSRYRQPDTSQSIVLRKLYNDTSDWDEYHIQGFHCRHCETKKTLNNNWKTVPECEEGRKYGRLNDIISFHTISLNEDNLKLAENIKNAPPDILYHRIDRTQEMTICRKTKESITVESYSLKAMKAKEKIITEKDVKLPLYVLPDVEDESDTR</sequence>
<evidence type="ECO:0000256" key="7">
    <source>
        <dbReference type="ARBA" id="ARBA00022692"/>
    </source>
</evidence>
<dbReference type="GO" id="GO:0000166">
    <property type="term" value="F:nucleotide binding"/>
    <property type="evidence" value="ECO:0007669"/>
    <property type="project" value="UniProtKB-KW"/>
</dbReference>
<evidence type="ECO:0000313" key="16">
    <source>
        <dbReference type="Proteomes" id="UP000179807"/>
    </source>
</evidence>
<dbReference type="Proteomes" id="UP000179807">
    <property type="component" value="Unassembled WGS sequence"/>
</dbReference>
<feature type="compositionally biased region" description="Basic and acidic residues" evidence="12">
    <location>
        <begin position="76"/>
        <end position="95"/>
    </location>
</feature>
<dbReference type="InterPro" id="IPR026050">
    <property type="entry name" value="C1GALT1/C1GALT1_chp1"/>
</dbReference>
<evidence type="ECO:0000259" key="14">
    <source>
        <dbReference type="Pfam" id="PF02434"/>
    </source>
</evidence>
<keyword evidence="9" id="KW-0735">Signal-anchor</keyword>
<dbReference type="Gene3D" id="3.90.550.50">
    <property type="match status" value="1"/>
</dbReference>
<comment type="subcellular location">
    <subcellularLocation>
        <location evidence="1">Membrane</location>
        <topology evidence="1">Single-pass type II membrane protein</topology>
    </subcellularLocation>
</comment>
<name>A0A1J4KGM5_9EUKA</name>
<evidence type="ECO:0000256" key="5">
    <source>
        <dbReference type="ARBA" id="ARBA00022676"/>
    </source>
</evidence>
<evidence type="ECO:0000256" key="11">
    <source>
        <dbReference type="ARBA" id="ARBA00023136"/>
    </source>
</evidence>